<organism evidence="1 2">
    <name type="scientific">Photobacterium damselae subsp. damselae</name>
    <name type="common">Listonella damsela</name>
    <dbReference type="NCBI Taxonomy" id="85581"/>
    <lineage>
        <taxon>Bacteria</taxon>
        <taxon>Pseudomonadati</taxon>
        <taxon>Pseudomonadota</taxon>
        <taxon>Gammaproteobacteria</taxon>
        <taxon>Vibrionales</taxon>
        <taxon>Vibrionaceae</taxon>
        <taxon>Photobacterium</taxon>
    </lineage>
</organism>
<proteinExistence type="predicted"/>
<evidence type="ECO:0000313" key="1">
    <source>
        <dbReference type="EMBL" id="NVP02921.1"/>
    </source>
</evidence>
<name>A0A850R7S3_PHODD</name>
<evidence type="ECO:0000313" key="2">
    <source>
        <dbReference type="Proteomes" id="UP000533429"/>
    </source>
</evidence>
<comment type="caution">
    <text evidence="1">The sequence shown here is derived from an EMBL/GenBank/DDBJ whole genome shotgun (WGS) entry which is preliminary data.</text>
</comment>
<dbReference type="Proteomes" id="UP000533429">
    <property type="component" value="Unassembled WGS sequence"/>
</dbReference>
<sequence>MSINHCVRLLTSFPEYPKNDLLKVTNVTEEQFNSCLKNGYITVDSVTQCVL</sequence>
<reference evidence="1 2" key="1">
    <citation type="submission" date="2020-06" db="EMBL/GenBank/DDBJ databases">
        <title>Photobacterium damselae subsp. damselae comparative genomics.</title>
        <authorList>
            <person name="Osorio C.R."/>
        </authorList>
    </citation>
    <scope>NUCLEOTIDE SEQUENCE [LARGE SCALE GENOMIC DNA]</scope>
    <source>
        <strain evidence="1 2">TW250/03</strain>
    </source>
</reference>
<gene>
    <name evidence="1" type="ORF">HWA77_22180</name>
</gene>
<accession>A0A850R7S3</accession>
<protein>
    <submittedName>
        <fullName evidence="1">Uncharacterized protein</fullName>
    </submittedName>
</protein>
<dbReference type="EMBL" id="JABXOR010001433">
    <property type="protein sequence ID" value="NVP02921.1"/>
    <property type="molecule type" value="Genomic_DNA"/>
</dbReference>
<dbReference type="AlphaFoldDB" id="A0A850R7S3"/>